<dbReference type="InterPro" id="IPR011049">
    <property type="entry name" value="Serralysin-like_metalloprot_C"/>
</dbReference>
<dbReference type="EMBL" id="JABBGI010000021">
    <property type="protein sequence ID" value="NML71319.1"/>
    <property type="molecule type" value="Genomic_DNA"/>
</dbReference>
<evidence type="ECO:0000313" key="2">
    <source>
        <dbReference type="EMBL" id="NML71319.1"/>
    </source>
</evidence>
<dbReference type="SUPFAM" id="SSF101967">
    <property type="entry name" value="Adhesin YadA, collagen-binding domain"/>
    <property type="match status" value="1"/>
</dbReference>
<keyword evidence="1" id="KW-0732">Signal</keyword>
<evidence type="ECO:0000256" key="1">
    <source>
        <dbReference type="SAM" id="SignalP"/>
    </source>
</evidence>
<dbReference type="RefSeq" id="WP_169235818.1">
    <property type="nucleotide sequence ID" value="NZ_JABBGI010000021.1"/>
</dbReference>
<protein>
    <recommendedName>
        <fullName evidence="4">Trimeric autotransporter adhesin YadA-like head domain-containing protein</fullName>
    </recommendedName>
</protein>
<accession>A0A7Y0APY5</accession>
<keyword evidence="3" id="KW-1185">Reference proteome</keyword>
<evidence type="ECO:0008006" key="4">
    <source>
        <dbReference type="Google" id="ProtNLM"/>
    </source>
</evidence>
<gene>
    <name evidence="2" type="ORF">HHL23_16130</name>
</gene>
<proteinExistence type="predicted"/>
<dbReference type="Proteomes" id="UP000544054">
    <property type="component" value="Unassembled WGS sequence"/>
</dbReference>
<evidence type="ECO:0000313" key="3">
    <source>
        <dbReference type="Proteomes" id="UP000544054"/>
    </source>
</evidence>
<organism evidence="2 3">
    <name type="scientific">Chryseobacterium antibioticum</name>
    <dbReference type="NCBI Taxonomy" id="2728847"/>
    <lineage>
        <taxon>Bacteria</taxon>
        <taxon>Pseudomonadati</taxon>
        <taxon>Bacteroidota</taxon>
        <taxon>Flavobacteriia</taxon>
        <taxon>Flavobacteriales</taxon>
        <taxon>Weeksellaceae</taxon>
        <taxon>Chryseobacterium group</taxon>
        <taxon>Chryseobacterium</taxon>
    </lineage>
</organism>
<dbReference type="AlphaFoldDB" id="A0A7Y0APY5"/>
<reference evidence="2 3" key="1">
    <citation type="submission" date="2020-04" db="EMBL/GenBank/DDBJ databases">
        <title>Chryseobacterium sp. RP-3-3 sp. nov., isolated from Jeju soil.</title>
        <authorList>
            <person name="Dahal R.H."/>
        </authorList>
    </citation>
    <scope>NUCLEOTIDE SEQUENCE [LARGE SCALE GENOMIC DNA]</scope>
    <source>
        <strain evidence="2 3">RP-3-3</strain>
    </source>
</reference>
<name>A0A7Y0APY5_9FLAO</name>
<comment type="caution">
    <text evidence="2">The sequence shown here is derived from an EMBL/GenBank/DDBJ whole genome shotgun (WGS) entry which is preliminary data.</text>
</comment>
<dbReference type="Gene3D" id="2.150.10.10">
    <property type="entry name" value="Serralysin-like metalloprotease, C-terminal"/>
    <property type="match status" value="1"/>
</dbReference>
<feature type="chain" id="PRO_5031196702" description="Trimeric autotransporter adhesin YadA-like head domain-containing protein" evidence="1">
    <location>
        <begin position="20"/>
        <end position="459"/>
    </location>
</feature>
<feature type="signal peptide" evidence="1">
    <location>
        <begin position="1"/>
        <end position="19"/>
    </location>
</feature>
<sequence length="459" mass="46851">MKKLFFTAICIISGSILSAQVGINTSTPNPDAVLDVVSANKGFLPPRIALTSTSSPSPLSTHVAGMVVYNTLTTGDVVPALYYNDGSKWILLGNPPLADVRFIGTNNHISQDAGVGSNGTSVGTGTNNIAIGQQSLSSNTVGFNNVAIGQQALGANTQGGHNIALGNQALSANITAFNNVAIGDRALTSNTTGALNIAIGNQALSNNTAAFDNLAIGVSALSQNITGTNNVAVGNYSMAANLGSDNTAIGKYAILGNTTGLQNTAIGSSAGQNLKQGDNNIFIGYNVQPNISNTGSNQLNIGNWIYGDNGKIGIATPTPQATLDVVGKPLVPGVLDGIIAPRITGNQLSPKVYTAAQTGALIYATSADTTPSGQTVNVTSSGYYYFDGAVWVKFNSGLGSGVISNTLVRSGNQMTSTITTPSGTFQGSSDIVAYNMSFNNTTRTLTLTINGQTSSVTIP</sequence>